<keyword evidence="1" id="KW-1133">Transmembrane helix</keyword>
<evidence type="ECO:0000313" key="2">
    <source>
        <dbReference type="EMBL" id="QHT93691.1"/>
    </source>
</evidence>
<evidence type="ECO:0000256" key="1">
    <source>
        <dbReference type="SAM" id="Phobius"/>
    </source>
</evidence>
<dbReference type="AlphaFoldDB" id="A0A6C0IKD2"/>
<accession>A0A6C0IKD2</accession>
<feature type="transmembrane region" description="Helical" evidence="1">
    <location>
        <begin position="12"/>
        <end position="37"/>
    </location>
</feature>
<feature type="transmembrane region" description="Helical" evidence="1">
    <location>
        <begin position="49"/>
        <end position="65"/>
    </location>
</feature>
<reference evidence="2" key="1">
    <citation type="journal article" date="2020" name="Nature">
        <title>Giant virus diversity and host interactions through global metagenomics.</title>
        <authorList>
            <person name="Schulz F."/>
            <person name="Roux S."/>
            <person name="Paez-Espino D."/>
            <person name="Jungbluth S."/>
            <person name="Walsh D.A."/>
            <person name="Denef V.J."/>
            <person name="McMahon K.D."/>
            <person name="Konstantinidis K.T."/>
            <person name="Eloe-Fadrosh E.A."/>
            <person name="Kyrpides N.C."/>
            <person name="Woyke T."/>
        </authorList>
    </citation>
    <scope>NUCLEOTIDE SEQUENCE</scope>
    <source>
        <strain evidence="2">GVMAG-M-3300024258-14</strain>
    </source>
</reference>
<sequence length="171" mass="19823">MNCYFDYSLLIYFYKTILIVDLFLNRFLFVFCVIILYKMKMNTKSLCELGLSILFVIFVVMDYKLPSEVSEFTASIWGRLVLVCVIIYLFRMCNPILATLAVIVAFKLMNQGIVSKFTPSEYKKFKVMDSFNALHKTLEEEIVSKMKPLGAKMTKSPYEPVLSDNHDANEL</sequence>
<organism evidence="2">
    <name type="scientific">viral metagenome</name>
    <dbReference type="NCBI Taxonomy" id="1070528"/>
    <lineage>
        <taxon>unclassified sequences</taxon>
        <taxon>metagenomes</taxon>
        <taxon>organismal metagenomes</taxon>
    </lineage>
</organism>
<dbReference type="EMBL" id="MN740210">
    <property type="protein sequence ID" value="QHT93691.1"/>
    <property type="molecule type" value="Genomic_DNA"/>
</dbReference>
<proteinExistence type="predicted"/>
<feature type="transmembrane region" description="Helical" evidence="1">
    <location>
        <begin position="77"/>
        <end position="106"/>
    </location>
</feature>
<name>A0A6C0IKD2_9ZZZZ</name>
<protein>
    <submittedName>
        <fullName evidence="2">Uncharacterized protein</fullName>
    </submittedName>
</protein>
<keyword evidence="1" id="KW-0812">Transmembrane</keyword>
<keyword evidence="1" id="KW-0472">Membrane</keyword>